<dbReference type="PANTHER" id="PTHR47314:SF1">
    <property type="entry name" value="MALTOSE_MALTODEXTRIN TRANSPORT SYSTEM PERMEASE PROTEIN MALF"/>
    <property type="match status" value="1"/>
</dbReference>
<comment type="similarity">
    <text evidence="2 10">Belongs to the binding-protein-dependent transport system permease family. MalFG subfamily.</text>
</comment>
<feature type="transmembrane region" description="Helical" evidence="9">
    <location>
        <begin position="216"/>
        <end position="240"/>
    </location>
</feature>
<keyword evidence="6 9" id="KW-0812">Transmembrane</keyword>
<protein>
    <recommendedName>
        <fullName evidence="10">Maltose/maltodextrin transport system permease protein</fullName>
    </recommendedName>
</protein>
<dbReference type="PROSITE" id="PS50928">
    <property type="entry name" value="ABC_TM1"/>
    <property type="match status" value="1"/>
</dbReference>
<evidence type="ECO:0000256" key="5">
    <source>
        <dbReference type="ARBA" id="ARBA00022597"/>
    </source>
</evidence>
<feature type="transmembrane region" description="Helical" evidence="9">
    <location>
        <begin position="154"/>
        <end position="176"/>
    </location>
</feature>
<feature type="transmembrane region" description="Helical" evidence="9">
    <location>
        <begin position="350"/>
        <end position="368"/>
    </location>
</feature>
<dbReference type="GO" id="GO:0042956">
    <property type="term" value="P:maltodextrin transmembrane transport"/>
    <property type="evidence" value="ECO:0007669"/>
    <property type="project" value="TreeGrafter"/>
</dbReference>
<feature type="transmembrane region" description="Helical" evidence="9">
    <location>
        <begin position="99"/>
        <end position="120"/>
    </location>
</feature>
<evidence type="ECO:0000313" key="13">
    <source>
        <dbReference type="Proteomes" id="UP000562464"/>
    </source>
</evidence>
<proteinExistence type="inferred from homology"/>
<organism evidence="12 13">
    <name type="scientific">Lactovum miscens</name>
    <dbReference type="NCBI Taxonomy" id="190387"/>
    <lineage>
        <taxon>Bacteria</taxon>
        <taxon>Bacillati</taxon>
        <taxon>Bacillota</taxon>
        <taxon>Bacilli</taxon>
        <taxon>Lactobacillales</taxon>
        <taxon>Streptococcaceae</taxon>
        <taxon>Lactovum</taxon>
    </lineage>
</organism>
<feature type="transmembrane region" description="Helical" evidence="9">
    <location>
        <begin position="42"/>
        <end position="61"/>
    </location>
</feature>
<feature type="transmembrane region" description="Helical" evidence="9">
    <location>
        <begin position="420"/>
        <end position="440"/>
    </location>
</feature>
<reference evidence="12 13" key="1">
    <citation type="submission" date="2020-08" db="EMBL/GenBank/DDBJ databases">
        <title>Genomic Encyclopedia of Type Strains, Phase IV (KMG-IV): sequencing the most valuable type-strain genomes for metagenomic binning, comparative biology and taxonomic classification.</title>
        <authorList>
            <person name="Goeker M."/>
        </authorList>
    </citation>
    <scope>NUCLEOTIDE SEQUENCE [LARGE SCALE GENOMIC DNA]</scope>
    <source>
        <strain evidence="12 13">DSM 14925</strain>
    </source>
</reference>
<dbReference type="EMBL" id="JACHHV010000023">
    <property type="protein sequence ID" value="MBB5888390.1"/>
    <property type="molecule type" value="Genomic_DNA"/>
</dbReference>
<keyword evidence="5 10" id="KW-0762">Sugar transport</keyword>
<comment type="caution">
    <text evidence="12">The sequence shown here is derived from an EMBL/GenBank/DDBJ whole genome shotgun (WGS) entry which is preliminary data.</text>
</comment>
<gene>
    <name evidence="12" type="ORF">HNQ37_001289</name>
</gene>
<keyword evidence="4 10" id="KW-1003">Cell membrane</keyword>
<comment type="function">
    <text evidence="10">Part of the ABC transporter complex MalEFGK involved in maltose/maltodextrin import. Probably responsible for the translocation of the substrate across the membrane.</text>
</comment>
<keyword evidence="13" id="KW-1185">Reference proteome</keyword>
<evidence type="ECO:0000256" key="8">
    <source>
        <dbReference type="ARBA" id="ARBA00023136"/>
    </source>
</evidence>
<feature type="transmembrane region" description="Helical" evidence="9">
    <location>
        <begin position="307"/>
        <end position="329"/>
    </location>
</feature>
<dbReference type="InterPro" id="IPR000515">
    <property type="entry name" value="MetI-like"/>
</dbReference>
<dbReference type="RefSeq" id="WP_183540389.1">
    <property type="nucleotide sequence ID" value="NZ_JACHHV010000023.1"/>
</dbReference>
<comment type="subcellular location">
    <subcellularLocation>
        <location evidence="1 9">Cell membrane</location>
        <topology evidence="1 9">Multi-pass membrane protein</topology>
    </subcellularLocation>
</comment>
<keyword evidence="8 9" id="KW-0472">Membrane</keyword>
<dbReference type="Proteomes" id="UP000562464">
    <property type="component" value="Unassembled WGS sequence"/>
</dbReference>
<evidence type="ECO:0000256" key="6">
    <source>
        <dbReference type="ARBA" id="ARBA00022692"/>
    </source>
</evidence>
<evidence type="ECO:0000256" key="10">
    <source>
        <dbReference type="RuleBase" id="RU367050"/>
    </source>
</evidence>
<evidence type="ECO:0000256" key="3">
    <source>
        <dbReference type="ARBA" id="ARBA00022448"/>
    </source>
</evidence>
<feature type="transmembrane region" description="Helical" evidence="9">
    <location>
        <begin position="252"/>
        <end position="276"/>
    </location>
</feature>
<dbReference type="SUPFAM" id="SSF161098">
    <property type="entry name" value="MetI-like"/>
    <property type="match status" value="1"/>
</dbReference>
<keyword evidence="7 9" id="KW-1133">Transmembrane helix</keyword>
<sequence>MFKKKNKLPEEATFREAWNNGDVFTKLSFFVMGISQIKNKQWLKGVSFLLIEIAFLAWFAFSGISSLSMLSSLGINKKTSPVFDAAQGVYVTKQPDNSLIILLFGLLSLIVIALLILIYVTSLHSTKHLYSLNRDKKHIPTTKEDLASLLDSRLYATLMIIPLIGIFAFTVAPLLLNITIAFTNFNQYHPIGFSWAGFQSFGQIFTGNTGNTFFHVLGWTIIWAIAATVTTFFGGIFLALLIESKGVKFKGLWRTIFVIVFAVPQFVSLLMMNIFLDNEGPLNTWLQTNHWISAPIQFLQDPMLAKFSVIFINMWIGIPVTMLVATAIIQNLPQDQIEAARIDGANIFQIFRSVTFPQILIVMTPALIQQFMGNINNFNVIFLLTGGGPLNANYYQAGSTDLLITWLYNITLKSVPNYNVGSAIGIIIFIIMASISLVAYRRTSAFKEG</sequence>
<evidence type="ECO:0000256" key="9">
    <source>
        <dbReference type="RuleBase" id="RU363032"/>
    </source>
</evidence>
<keyword evidence="3 9" id="KW-0813">Transport</keyword>
<evidence type="ECO:0000259" key="11">
    <source>
        <dbReference type="PROSITE" id="PS50928"/>
    </source>
</evidence>
<dbReference type="AlphaFoldDB" id="A0A841CB35"/>
<evidence type="ECO:0000256" key="4">
    <source>
        <dbReference type="ARBA" id="ARBA00022475"/>
    </source>
</evidence>
<dbReference type="Pfam" id="PF00528">
    <property type="entry name" value="BPD_transp_1"/>
    <property type="match status" value="1"/>
</dbReference>
<dbReference type="GO" id="GO:1990060">
    <property type="term" value="C:maltose transport complex"/>
    <property type="evidence" value="ECO:0007669"/>
    <property type="project" value="TreeGrafter"/>
</dbReference>
<evidence type="ECO:0000313" key="12">
    <source>
        <dbReference type="EMBL" id="MBB5888390.1"/>
    </source>
</evidence>
<dbReference type="CDD" id="cd06261">
    <property type="entry name" value="TM_PBP2"/>
    <property type="match status" value="1"/>
</dbReference>
<name>A0A841CB35_9LACT</name>
<dbReference type="InterPro" id="IPR035906">
    <property type="entry name" value="MetI-like_sf"/>
</dbReference>
<dbReference type="Gene3D" id="1.10.3720.10">
    <property type="entry name" value="MetI-like"/>
    <property type="match status" value="1"/>
</dbReference>
<feature type="domain" description="ABC transmembrane type-1" evidence="11">
    <location>
        <begin position="217"/>
        <end position="439"/>
    </location>
</feature>
<dbReference type="SUPFAM" id="SSF160964">
    <property type="entry name" value="MalF N-terminal region-like"/>
    <property type="match status" value="1"/>
</dbReference>
<evidence type="ECO:0000256" key="1">
    <source>
        <dbReference type="ARBA" id="ARBA00004651"/>
    </source>
</evidence>
<dbReference type="PANTHER" id="PTHR47314">
    <property type="entry name" value="MALTOSE/MALTODEXTRIN TRANSPORT SYSTEM PERMEASE PROTEIN MALF"/>
    <property type="match status" value="1"/>
</dbReference>
<accession>A0A841CB35</accession>
<evidence type="ECO:0000256" key="2">
    <source>
        <dbReference type="ARBA" id="ARBA00009047"/>
    </source>
</evidence>
<dbReference type="GO" id="GO:0015423">
    <property type="term" value="F:ABC-type maltose transporter activity"/>
    <property type="evidence" value="ECO:0007669"/>
    <property type="project" value="TreeGrafter"/>
</dbReference>
<evidence type="ECO:0000256" key="7">
    <source>
        <dbReference type="ARBA" id="ARBA00022989"/>
    </source>
</evidence>